<name>A0ACB9HI25_9ASTR</name>
<evidence type="ECO:0000313" key="2">
    <source>
        <dbReference type="Proteomes" id="UP001056120"/>
    </source>
</evidence>
<proteinExistence type="predicted"/>
<dbReference type="Proteomes" id="UP001056120">
    <property type="component" value="Linkage Group LG12"/>
</dbReference>
<reference evidence="1 2" key="2">
    <citation type="journal article" date="2022" name="Mol. Ecol. Resour.">
        <title>The genomes of chicory, endive, great burdock and yacon provide insights into Asteraceae paleo-polyploidization history and plant inulin production.</title>
        <authorList>
            <person name="Fan W."/>
            <person name="Wang S."/>
            <person name="Wang H."/>
            <person name="Wang A."/>
            <person name="Jiang F."/>
            <person name="Liu H."/>
            <person name="Zhao H."/>
            <person name="Xu D."/>
            <person name="Zhang Y."/>
        </authorList>
    </citation>
    <scope>NUCLEOTIDE SEQUENCE [LARGE SCALE GENOMIC DNA]</scope>
    <source>
        <strain evidence="2">cv. Yunnan</strain>
        <tissue evidence="1">Leaves</tissue>
    </source>
</reference>
<comment type="caution">
    <text evidence="1">The sequence shown here is derived from an EMBL/GenBank/DDBJ whole genome shotgun (WGS) entry which is preliminary data.</text>
</comment>
<organism evidence="1 2">
    <name type="scientific">Smallanthus sonchifolius</name>
    <dbReference type="NCBI Taxonomy" id="185202"/>
    <lineage>
        <taxon>Eukaryota</taxon>
        <taxon>Viridiplantae</taxon>
        <taxon>Streptophyta</taxon>
        <taxon>Embryophyta</taxon>
        <taxon>Tracheophyta</taxon>
        <taxon>Spermatophyta</taxon>
        <taxon>Magnoliopsida</taxon>
        <taxon>eudicotyledons</taxon>
        <taxon>Gunneridae</taxon>
        <taxon>Pentapetalae</taxon>
        <taxon>asterids</taxon>
        <taxon>campanulids</taxon>
        <taxon>Asterales</taxon>
        <taxon>Asteraceae</taxon>
        <taxon>Asteroideae</taxon>
        <taxon>Heliantheae alliance</taxon>
        <taxon>Millerieae</taxon>
        <taxon>Smallanthus</taxon>
    </lineage>
</organism>
<gene>
    <name evidence="1" type="ORF">L1987_37134</name>
</gene>
<protein>
    <submittedName>
        <fullName evidence="1">Uncharacterized protein</fullName>
    </submittedName>
</protein>
<sequence length="195" mass="21417">MGRREDPTPATTNSKIRRKNGRSPVVWIHEEPGEWVLDCLDDLDPPSSDLENAHAPRRISSPSDGCSNTHHDDGRQVDGSPRDSNVQTHNIGEGNASCGESSHANPNHVVMTGSHLQGNSVFYFNPGEKKSQKGKRFKHAPRSKGSPSPTMPRPKKRARPDDDPFGLNKLLGLSMDSEPPPFIFSFPPSVLIPRS</sequence>
<dbReference type="EMBL" id="CM042029">
    <property type="protein sequence ID" value="KAI3794502.1"/>
    <property type="molecule type" value="Genomic_DNA"/>
</dbReference>
<keyword evidence="2" id="KW-1185">Reference proteome</keyword>
<accession>A0ACB9HI25</accession>
<evidence type="ECO:0000313" key="1">
    <source>
        <dbReference type="EMBL" id="KAI3794502.1"/>
    </source>
</evidence>
<reference evidence="2" key="1">
    <citation type="journal article" date="2022" name="Mol. Ecol. Resour.">
        <title>The genomes of chicory, endive, great burdock and yacon provide insights into Asteraceae palaeo-polyploidization history and plant inulin production.</title>
        <authorList>
            <person name="Fan W."/>
            <person name="Wang S."/>
            <person name="Wang H."/>
            <person name="Wang A."/>
            <person name="Jiang F."/>
            <person name="Liu H."/>
            <person name="Zhao H."/>
            <person name="Xu D."/>
            <person name="Zhang Y."/>
        </authorList>
    </citation>
    <scope>NUCLEOTIDE SEQUENCE [LARGE SCALE GENOMIC DNA]</scope>
    <source>
        <strain evidence="2">cv. Yunnan</strain>
    </source>
</reference>